<dbReference type="Proteomes" id="UP000315234">
    <property type="component" value="Unassembled WGS sequence"/>
</dbReference>
<dbReference type="RefSeq" id="WP_005529562.1">
    <property type="nucleotide sequence ID" value="NZ_BJLD01000001.1"/>
</dbReference>
<evidence type="ECO:0000313" key="1">
    <source>
        <dbReference type="EMBL" id="GEA42108.1"/>
    </source>
</evidence>
<protein>
    <submittedName>
        <fullName evidence="1">Uncharacterized protein</fullName>
    </submittedName>
</protein>
<accession>A0AAQ1TXL7</accession>
<name>A0AAQ1TXL7_CORST</name>
<dbReference type="EMBL" id="BJLD01000001">
    <property type="protein sequence ID" value="GEA42108.1"/>
    <property type="molecule type" value="Genomic_DNA"/>
</dbReference>
<reference evidence="1 2" key="1">
    <citation type="submission" date="2019-06" db="EMBL/GenBank/DDBJ databases">
        <title>Draft genome sequence of Corynebacterium striatum NBRC 15291.</title>
        <authorList>
            <person name="Miura T."/>
            <person name="Furukawa M."/>
            <person name="Shimamura M."/>
            <person name="Ohyama Y."/>
            <person name="Yamazoe A."/>
            <person name="Kawasaki H."/>
        </authorList>
    </citation>
    <scope>NUCLEOTIDE SEQUENCE [LARGE SCALE GENOMIC DNA]</scope>
    <source>
        <strain evidence="1 2">NBRC 15291</strain>
    </source>
</reference>
<dbReference type="AlphaFoldDB" id="A0AAQ1TXL7"/>
<organism evidence="1 2">
    <name type="scientific">Corynebacterium striatum</name>
    <dbReference type="NCBI Taxonomy" id="43770"/>
    <lineage>
        <taxon>Bacteria</taxon>
        <taxon>Bacillati</taxon>
        <taxon>Actinomycetota</taxon>
        <taxon>Actinomycetes</taxon>
        <taxon>Mycobacteriales</taxon>
        <taxon>Corynebacteriaceae</taxon>
        <taxon>Corynebacterium</taxon>
    </lineage>
</organism>
<comment type="caution">
    <text evidence="1">The sequence shown here is derived from an EMBL/GenBank/DDBJ whole genome shotgun (WGS) entry which is preliminary data.</text>
</comment>
<gene>
    <name evidence="1" type="ORF">Cst04h_02780</name>
</gene>
<evidence type="ECO:0000313" key="2">
    <source>
        <dbReference type="Proteomes" id="UP000315234"/>
    </source>
</evidence>
<proteinExistence type="predicted"/>
<sequence length="107" mass="11811">MQLMIDIDPRDAAYMAEIAIHRGWHVAAQKAMTQLAATGEPFTAHDFRELLGDAKPHHPNTIGSFFRHARKDGLIKPTGRFVESATPSRHAAAVREWVGTQQAIQAA</sequence>